<evidence type="ECO:0000313" key="6">
    <source>
        <dbReference type="Proteomes" id="UP001244297"/>
    </source>
</evidence>
<dbReference type="RefSeq" id="WP_238289902.1">
    <property type="nucleotide sequence ID" value="NZ_BPQS01000018.1"/>
</dbReference>
<dbReference type="InterPro" id="IPR036390">
    <property type="entry name" value="WH_DNA-bd_sf"/>
</dbReference>
<dbReference type="SMART" id="SM00345">
    <property type="entry name" value="HTH_GNTR"/>
    <property type="match status" value="1"/>
</dbReference>
<keyword evidence="2" id="KW-0238">DNA-binding</keyword>
<keyword evidence="1" id="KW-0805">Transcription regulation</keyword>
<keyword evidence="3" id="KW-0804">Transcription</keyword>
<feature type="domain" description="HTH gntR-type" evidence="4">
    <location>
        <begin position="23"/>
        <end position="91"/>
    </location>
</feature>
<dbReference type="InterPro" id="IPR050679">
    <property type="entry name" value="Bact_HTH_transcr_reg"/>
</dbReference>
<evidence type="ECO:0000259" key="4">
    <source>
        <dbReference type="PROSITE" id="PS50949"/>
    </source>
</evidence>
<dbReference type="Proteomes" id="UP001244297">
    <property type="component" value="Unassembled WGS sequence"/>
</dbReference>
<dbReference type="Gene3D" id="3.40.1410.10">
    <property type="entry name" value="Chorismate lyase-like"/>
    <property type="match status" value="1"/>
</dbReference>
<dbReference type="Pfam" id="PF07702">
    <property type="entry name" value="UTRA"/>
    <property type="match status" value="1"/>
</dbReference>
<dbReference type="InterPro" id="IPR000524">
    <property type="entry name" value="Tscrpt_reg_HTH_GntR"/>
</dbReference>
<comment type="caution">
    <text evidence="5">The sequence shown here is derived from an EMBL/GenBank/DDBJ whole genome shotgun (WGS) entry which is preliminary data.</text>
</comment>
<gene>
    <name evidence="5" type="ORF">QWZ18_01850</name>
</gene>
<evidence type="ECO:0000256" key="2">
    <source>
        <dbReference type="ARBA" id="ARBA00023125"/>
    </source>
</evidence>
<accession>A0ABT8AI80</accession>
<evidence type="ECO:0000256" key="3">
    <source>
        <dbReference type="ARBA" id="ARBA00023163"/>
    </source>
</evidence>
<proteinExistence type="predicted"/>
<dbReference type="SUPFAM" id="SSF64288">
    <property type="entry name" value="Chorismate lyase-like"/>
    <property type="match status" value="1"/>
</dbReference>
<dbReference type="SMART" id="SM00866">
    <property type="entry name" value="UTRA"/>
    <property type="match status" value="1"/>
</dbReference>
<dbReference type="SUPFAM" id="SSF46785">
    <property type="entry name" value="Winged helix' DNA-binding domain"/>
    <property type="match status" value="1"/>
</dbReference>
<dbReference type="InterPro" id="IPR028978">
    <property type="entry name" value="Chorismate_lyase_/UTRA_dom_sf"/>
</dbReference>
<sequence length="256" mass="28327">MPKTDSPKTDSPQTALPQTDLRLPLYQRLRDEIAYRIARNVWRSGEPIPTEAELAASHGVAIGTVRKAIDALVADGLVERQQGRGTFVRRPRFDRSLFRFFRHLDAEGAQAVPEGRIRARKACRASEAVRTALGLETGAQAICLLRTRLVEGRPILSEEIWLPALRFAPLLNAPLPEIGDLLYPAYERLCGEIVARAEETLTVGSANEADGENLGLAQGAPVVLIERLAFGFDSRPIEWRLTRGAAAGFRYHVDIR</sequence>
<dbReference type="InterPro" id="IPR036388">
    <property type="entry name" value="WH-like_DNA-bd_sf"/>
</dbReference>
<organism evidence="5 6">
    <name type="scientific">Methylobacterium longum</name>
    <dbReference type="NCBI Taxonomy" id="767694"/>
    <lineage>
        <taxon>Bacteria</taxon>
        <taxon>Pseudomonadati</taxon>
        <taxon>Pseudomonadota</taxon>
        <taxon>Alphaproteobacteria</taxon>
        <taxon>Hyphomicrobiales</taxon>
        <taxon>Methylobacteriaceae</taxon>
        <taxon>Methylobacterium</taxon>
    </lineage>
</organism>
<dbReference type="Gene3D" id="1.10.10.10">
    <property type="entry name" value="Winged helix-like DNA-binding domain superfamily/Winged helix DNA-binding domain"/>
    <property type="match status" value="1"/>
</dbReference>
<dbReference type="Pfam" id="PF00392">
    <property type="entry name" value="GntR"/>
    <property type="match status" value="1"/>
</dbReference>
<protein>
    <submittedName>
        <fullName evidence="5">GntR family transcriptional regulator</fullName>
    </submittedName>
</protein>
<evidence type="ECO:0000313" key="5">
    <source>
        <dbReference type="EMBL" id="MDN3569365.1"/>
    </source>
</evidence>
<keyword evidence="6" id="KW-1185">Reference proteome</keyword>
<dbReference type="InterPro" id="IPR011663">
    <property type="entry name" value="UTRA"/>
</dbReference>
<dbReference type="CDD" id="cd07377">
    <property type="entry name" value="WHTH_GntR"/>
    <property type="match status" value="1"/>
</dbReference>
<name>A0ABT8AI80_9HYPH</name>
<dbReference type="EMBL" id="JAUFPT010000005">
    <property type="protein sequence ID" value="MDN3569365.1"/>
    <property type="molecule type" value="Genomic_DNA"/>
</dbReference>
<dbReference type="PANTHER" id="PTHR44846:SF1">
    <property type="entry name" value="MANNOSYL-D-GLYCERATE TRANSPORT_METABOLISM SYSTEM REPRESSOR MNGR-RELATED"/>
    <property type="match status" value="1"/>
</dbReference>
<evidence type="ECO:0000256" key="1">
    <source>
        <dbReference type="ARBA" id="ARBA00023015"/>
    </source>
</evidence>
<dbReference type="PANTHER" id="PTHR44846">
    <property type="entry name" value="MANNOSYL-D-GLYCERATE TRANSPORT/METABOLISM SYSTEM REPRESSOR MNGR-RELATED"/>
    <property type="match status" value="1"/>
</dbReference>
<dbReference type="PROSITE" id="PS50949">
    <property type="entry name" value="HTH_GNTR"/>
    <property type="match status" value="1"/>
</dbReference>
<reference evidence="6" key="1">
    <citation type="journal article" date="2019" name="Int. J. Syst. Evol. Microbiol.">
        <title>The Global Catalogue of Microorganisms (GCM) 10K type strain sequencing project: providing services to taxonomists for standard genome sequencing and annotation.</title>
        <authorList>
            <consortium name="The Broad Institute Genomics Platform"/>
            <consortium name="The Broad Institute Genome Sequencing Center for Infectious Disease"/>
            <person name="Wu L."/>
            <person name="Ma J."/>
        </authorList>
    </citation>
    <scope>NUCLEOTIDE SEQUENCE [LARGE SCALE GENOMIC DNA]</scope>
    <source>
        <strain evidence="6">CECT 7806</strain>
    </source>
</reference>